<evidence type="ECO:0000313" key="2">
    <source>
        <dbReference type="Proteomes" id="UP000250123"/>
    </source>
</evidence>
<organism evidence="1 2">
    <name type="scientific">Shewanella benthica</name>
    <dbReference type="NCBI Taxonomy" id="43661"/>
    <lineage>
        <taxon>Bacteria</taxon>
        <taxon>Pseudomonadati</taxon>
        <taxon>Pseudomonadota</taxon>
        <taxon>Gammaproteobacteria</taxon>
        <taxon>Alteromonadales</taxon>
        <taxon>Shewanellaceae</taxon>
        <taxon>Shewanella</taxon>
    </lineage>
</organism>
<proteinExistence type="predicted"/>
<sequence>MEPFKVSSHLRDVVSPYPDAKLISEVAKHGGESARQAIARLWLSEGIPFAFKECPAMYEAIRSWVGSRLDIDPKELNVTGSARLGQSLAPHKMGKPFGDGSDLDIFIISRELFENLKSDFNEWSYDFESGSISASNERENGFWKGNLYRGPKNIARGFIDSNIVPNHDKYRYVRNIAQTMYLLKEKLDVTSDAPKFCHASVRCYKSWSSYVKQISLGFQ</sequence>
<gene>
    <name evidence="1" type="ORF">SHEWBE_2907</name>
</gene>
<reference evidence="2" key="1">
    <citation type="submission" date="2018-06" db="EMBL/GenBank/DDBJ databases">
        <authorList>
            <person name="Cea G.-C."/>
            <person name="William W."/>
        </authorList>
    </citation>
    <scope>NUCLEOTIDE SEQUENCE [LARGE SCALE GENOMIC DNA]</scope>
    <source>
        <strain evidence="2">DB21MT-2</strain>
    </source>
</reference>
<accession>A0A330M7A5</accession>
<dbReference type="Proteomes" id="UP000250123">
    <property type="component" value="Chromosome SHEWBE"/>
</dbReference>
<dbReference type="KEGG" id="sbk:SHEWBE_2907"/>
<protein>
    <submittedName>
        <fullName evidence="1">Uncharacterized protein</fullName>
    </submittedName>
</protein>
<name>A0A330M7A5_9GAMM</name>
<evidence type="ECO:0000313" key="1">
    <source>
        <dbReference type="EMBL" id="SQH76870.1"/>
    </source>
</evidence>
<dbReference type="EMBL" id="LS483452">
    <property type="protein sequence ID" value="SQH76870.1"/>
    <property type="molecule type" value="Genomic_DNA"/>
</dbReference>
<dbReference type="RefSeq" id="WP_197713504.1">
    <property type="nucleotide sequence ID" value="NZ_LS483452.1"/>
</dbReference>
<dbReference type="AlphaFoldDB" id="A0A330M7A5"/>